<sequence>MNYNVISYIIYIPTIFYIMIYVGWLFYHHGEKFLLNLFHNNKSLVKSINNLLLLGYYLVNLGYAIITIASWEVVESIPDMLNTLNHRLGIIIVGLAVLHYNNVLCLTYLVKSKSLKQ</sequence>
<comment type="caution">
    <text evidence="2">The sequence shown here is derived from an EMBL/GenBank/DDBJ whole genome shotgun (WGS) entry which is preliminary data.</text>
</comment>
<dbReference type="Proteomes" id="UP000291142">
    <property type="component" value="Unassembled WGS sequence"/>
</dbReference>
<dbReference type="OrthoDB" id="1438492at2"/>
<keyword evidence="1" id="KW-0472">Membrane</keyword>
<evidence type="ECO:0000313" key="2">
    <source>
        <dbReference type="EMBL" id="TBN01337.1"/>
    </source>
</evidence>
<feature type="transmembrane region" description="Helical" evidence="1">
    <location>
        <begin position="48"/>
        <end position="68"/>
    </location>
</feature>
<reference evidence="2 3" key="1">
    <citation type="submission" date="2019-02" db="EMBL/GenBank/DDBJ databases">
        <title>Hyunsoonleella sp., isolated from marine sediment.</title>
        <authorList>
            <person name="Liu B.-T."/>
        </authorList>
    </citation>
    <scope>NUCLEOTIDE SEQUENCE [LARGE SCALE GENOMIC DNA]</scope>
    <source>
        <strain evidence="2 3">T58</strain>
    </source>
</reference>
<evidence type="ECO:0000256" key="1">
    <source>
        <dbReference type="SAM" id="Phobius"/>
    </source>
</evidence>
<dbReference type="RefSeq" id="WP_130965013.1">
    <property type="nucleotide sequence ID" value="NZ_SIRT01000012.1"/>
</dbReference>
<accession>A0A4Q9FBD4</accession>
<keyword evidence="3" id="KW-1185">Reference proteome</keyword>
<dbReference type="AlphaFoldDB" id="A0A4Q9FBD4"/>
<evidence type="ECO:0000313" key="3">
    <source>
        <dbReference type="Proteomes" id="UP000291142"/>
    </source>
</evidence>
<feature type="transmembrane region" description="Helical" evidence="1">
    <location>
        <begin position="6"/>
        <end position="27"/>
    </location>
</feature>
<protein>
    <submittedName>
        <fullName evidence="2">Uncharacterized protein</fullName>
    </submittedName>
</protein>
<name>A0A4Q9FBD4_9FLAO</name>
<keyword evidence="1" id="KW-1133">Transmembrane helix</keyword>
<organism evidence="2 3">
    <name type="scientific">Hyunsoonleella flava</name>
    <dbReference type="NCBI Taxonomy" id="2527939"/>
    <lineage>
        <taxon>Bacteria</taxon>
        <taxon>Pseudomonadati</taxon>
        <taxon>Bacteroidota</taxon>
        <taxon>Flavobacteriia</taxon>
        <taxon>Flavobacteriales</taxon>
        <taxon>Flavobacteriaceae</taxon>
    </lineage>
</organism>
<proteinExistence type="predicted"/>
<gene>
    <name evidence="2" type="ORF">EYD45_13085</name>
</gene>
<keyword evidence="1" id="KW-0812">Transmembrane</keyword>
<dbReference type="EMBL" id="SIRT01000012">
    <property type="protein sequence ID" value="TBN01337.1"/>
    <property type="molecule type" value="Genomic_DNA"/>
</dbReference>
<feature type="transmembrane region" description="Helical" evidence="1">
    <location>
        <begin position="88"/>
        <end position="110"/>
    </location>
</feature>